<reference evidence="1" key="1">
    <citation type="submission" date="2018-05" db="EMBL/GenBank/DDBJ databases">
        <authorList>
            <person name="Lanie J.A."/>
            <person name="Ng W.-L."/>
            <person name="Kazmierczak K.M."/>
            <person name="Andrzejewski T.M."/>
            <person name="Davidsen T.M."/>
            <person name="Wayne K.J."/>
            <person name="Tettelin H."/>
            <person name="Glass J.I."/>
            <person name="Rusch D."/>
            <person name="Podicherti R."/>
            <person name="Tsui H.-C.T."/>
            <person name="Winkler M.E."/>
        </authorList>
    </citation>
    <scope>NUCLEOTIDE SEQUENCE</scope>
</reference>
<evidence type="ECO:0000313" key="1">
    <source>
        <dbReference type="EMBL" id="SVA75304.1"/>
    </source>
</evidence>
<accession>A0A381YE84</accession>
<sequence>MTSSLLVILFMVMPLQKDANKKYLDYLSSALTDHNGIEMKIKWSQVDGENVLSEVGVIELLGNNKYFLSTNEQSIKVDNDLIITYYKTDESKIIYDTMIDGSYDIFDFLSGNFSGFTINNSSANRETIQLDYTLNELYISGKIWIKQKTFKPVKFTIGQNPDRLEQYIEVEITDYQPILDSSRFDLFAPEAKEIIDLRE</sequence>
<proteinExistence type="predicted"/>
<evidence type="ECO:0008006" key="2">
    <source>
        <dbReference type="Google" id="ProtNLM"/>
    </source>
</evidence>
<protein>
    <recommendedName>
        <fullName evidence="2">Outer membrane lipoprotein carrier protein LolA</fullName>
    </recommendedName>
</protein>
<organism evidence="1">
    <name type="scientific">marine metagenome</name>
    <dbReference type="NCBI Taxonomy" id="408172"/>
    <lineage>
        <taxon>unclassified sequences</taxon>
        <taxon>metagenomes</taxon>
        <taxon>ecological metagenomes</taxon>
    </lineage>
</organism>
<gene>
    <name evidence="1" type="ORF">METZ01_LOCUS128158</name>
</gene>
<dbReference type="EMBL" id="UINC01018022">
    <property type="protein sequence ID" value="SVA75304.1"/>
    <property type="molecule type" value="Genomic_DNA"/>
</dbReference>
<name>A0A381YE84_9ZZZZ</name>
<dbReference type="Gene3D" id="2.50.20.10">
    <property type="entry name" value="Lipoprotein localisation LolA/LolB/LppX"/>
    <property type="match status" value="1"/>
</dbReference>
<dbReference type="AlphaFoldDB" id="A0A381YE84"/>